<sequence>MLVEIRTVAGLDSTMIDRWQRLADDAVEPNPFFEPDFVLPAAAALDGKRVAHLVTVSSRGELALAFPAVVGRWRGALPAVAGWRHKYCFLGTPLLRAQHDPQEVARALLTGLPGAAGRRTLVLEQLTEGGPVDTGLRRAADDLGWRVALDVRRDRAFLSRREDGRYLTHHNHRRRKELGRLRRRLADEVVAEVMVREVAADSDASRRFMGVEEGGWKGKEGTAFASVPAEAEMFGDICARFRERGRLEMLELWAGDRLVAVQCNLVAGPGVFTFKIAFDETYGRFSPGVLLAVDNLDQFHRGGSDWMDSCADPDNFMINHLWSERRRLTSLALTAPGVVGSVSGLALRTAGRLHQRRRGQLR</sequence>
<dbReference type="EMBL" id="CADCUM010000102">
    <property type="protein sequence ID" value="CAA9395667.1"/>
    <property type="molecule type" value="Genomic_DNA"/>
</dbReference>
<protein>
    <recommendedName>
        <fullName evidence="1">BioF2-like acetyltransferase domain-containing protein</fullName>
    </recommendedName>
</protein>
<reference evidence="2" key="1">
    <citation type="submission" date="2020-02" db="EMBL/GenBank/DDBJ databases">
        <authorList>
            <person name="Meier V. D."/>
        </authorList>
    </citation>
    <scope>NUCLEOTIDE SEQUENCE</scope>
    <source>
        <strain evidence="2">AVDCRST_MAG32</strain>
    </source>
</reference>
<dbReference type="AlphaFoldDB" id="A0A6J4NYX0"/>
<feature type="domain" description="BioF2-like acetyltransferase" evidence="1">
    <location>
        <begin position="173"/>
        <end position="312"/>
    </location>
</feature>
<dbReference type="InterPro" id="IPR016181">
    <property type="entry name" value="Acyl_CoA_acyltransferase"/>
</dbReference>
<evidence type="ECO:0000259" key="1">
    <source>
        <dbReference type="Pfam" id="PF13480"/>
    </source>
</evidence>
<proteinExistence type="predicted"/>
<accession>A0A6J4NYX0</accession>
<dbReference type="InterPro" id="IPR038740">
    <property type="entry name" value="BioF2-like_GNAT_dom"/>
</dbReference>
<dbReference type="Pfam" id="PF13480">
    <property type="entry name" value="Acetyltransf_6"/>
    <property type="match status" value="1"/>
</dbReference>
<evidence type="ECO:0000313" key="2">
    <source>
        <dbReference type="EMBL" id="CAA9395667.1"/>
    </source>
</evidence>
<dbReference type="SUPFAM" id="SSF55729">
    <property type="entry name" value="Acyl-CoA N-acyltransferases (Nat)"/>
    <property type="match status" value="1"/>
</dbReference>
<organism evidence="2">
    <name type="scientific">uncultured Nocardioides sp</name>
    <dbReference type="NCBI Taxonomy" id="198441"/>
    <lineage>
        <taxon>Bacteria</taxon>
        <taxon>Bacillati</taxon>
        <taxon>Actinomycetota</taxon>
        <taxon>Actinomycetes</taxon>
        <taxon>Propionibacteriales</taxon>
        <taxon>Nocardioidaceae</taxon>
        <taxon>Nocardioides</taxon>
        <taxon>environmental samples</taxon>
    </lineage>
</organism>
<gene>
    <name evidence="2" type="ORF">AVDCRST_MAG32-2610</name>
</gene>
<name>A0A6J4NYX0_9ACTN</name>